<feature type="domain" description="Transposase IS204/IS1001/IS1096/IS1165 DDE" evidence="1">
    <location>
        <begin position="6"/>
        <end position="251"/>
    </location>
</feature>
<dbReference type="Proteomes" id="UP000216316">
    <property type="component" value="Unassembled WGS sequence"/>
</dbReference>
<dbReference type="InterPro" id="IPR047951">
    <property type="entry name" value="Transpos_ISL3"/>
</dbReference>
<evidence type="ECO:0000259" key="1">
    <source>
        <dbReference type="Pfam" id="PF01610"/>
    </source>
</evidence>
<dbReference type="AlphaFoldDB" id="A0A256LFC5"/>
<dbReference type="PANTHER" id="PTHR33498:SF1">
    <property type="entry name" value="TRANSPOSASE FOR INSERTION SEQUENCE ELEMENT IS1557"/>
    <property type="match status" value="1"/>
</dbReference>
<dbReference type="RefSeq" id="WP_143464510.1">
    <property type="nucleotide sequence ID" value="NZ_NGNV01000022.1"/>
</dbReference>
<evidence type="ECO:0000313" key="2">
    <source>
        <dbReference type="EMBL" id="OYR88106.1"/>
    </source>
</evidence>
<sequence>LPEHLAFDEFKGVGKKLHFICLDGDSHQVVQILRTRFKPEILHYFYKFTPKARAMVKTVTMDLNCYYPIVARELFPNAQIVIDRFHMVQMLTRSFNSLRVQTMKQFKKQSREYKLLKSTWKLYLMKYDKLNKQTPYYDWHFKDYLTQEHVVLDGLDCNKDLENTYWVMQDFRTAIKNKDEKQIIHLLHSKQAVGKQMHQTLLTFKHNYTGILNGISSSYSNGCLEGVNRKIKQIERTAYGYSNFRHLLIRIRLEENIIKQKEPNNYSLVA</sequence>
<accession>A0A256LFC5</accession>
<reference evidence="4 5" key="3">
    <citation type="submission" date="2017-09" db="EMBL/GenBank/DDBJ databases">
        <title>Tripartite evolution among Lactobacillus johnsonii, Lactobacillus taiwanensis, Lactobacillus reuteri and their rodent host.</title>
        <authorList>
            <person name="Wang T."/>
            <person name="Knowles S."/>
            <person name="Cheng C."/>
        </authorList>
    </citation>
    <scope>NUCLEOTIDE SEQUENCE [LARGE SCALE GENOMIC DNA]</scope>
    <source>
        <strain evidence="3 4">609q</strain>
        <strain evidence="2 5">609u</strain>
    </source>
</reference>
<dbReference type="EMBL" id="NGNX01000029">
    <property type="protein sequence ID" value="OYR91202.1"/>
    <property type="molecule type" value="Genomic_DNA"/>
</dbReference>
<reference evidence="2 5" key="2">
    <citation type="submission" date="2017-05" db="EMBL/GenBank/DDBJ databases">
        <authorList>
            <person name="Lin X.B."/>
            <person name="Stothard P."/>
            <person name="Tasseva G."/>
            <person name="Walter J."/>
        </authorList>
    </citation>
    <scope>NUCLEOTIDE SEQUENCE [LARGE SCALE GENOMIC DNA]</scope>
    <source>
        <strain evidence="2 5">609u</strain>
    </source>
</reference>
<proteinExistence type="predicted"/>
<keyword evidence="5" id="KW-1185">Reference proteome</keyword>
<protein>
    <submittedName>
        <fullName evidence="3">ISL3 family transposase</fullName>
    </submittedName>
</protein>
<dbReference type="PANTHER" id="PTHR33498">
    <property type="entry name" value="TRANSPOSASE FOR INSERTION SEQUENCE ELEMENT IS1557"/>
    <property type="match status" value="1"/>
</dbReference>
<dbReference type="InterPro" id="IPR002560">
    <property type="entry name" value="Transposase_DDE"/>
</dbReference>
<gene>
    <name evidence="2" type="ORF">CBF53_06265</name>
    <name evidence="3" type="ORF">CBF70_06990</name>
</gene>
<reference evidence="3 4" key="1">
    <citation type="submission" date="2017-04" db="EMBL/GenBank/DDBJ databases">
        <authorList>
            <person name="Afonso C.L."/>
            <person name="Miller P.J."/>
            <person name="Scott M.A."/>
            <person name="Spackman E."/>
            <person name="Goraichik I."/>
            <person name="Dimitrov K.M."/>
            <person name="Suarez D.L."/>
            <person name="Swayne D.E."/>
        </authorList>
    </citation>
    <scope>NUCLEOTIDE SEQUENCE [LARGE SCALE GENOMIC DNA]</scope>
    <source>
        <strain evidence="3 4">609q</strain>
    </source>
</reference>
<evidence type="ECO:0000313" key="4">
    <source>
        <dbReference type="Proteomes" id="UP000215828"/>
    </source>
</evidence>
<feature type="non-terminal residue" evidence="3">
    <location>
        <position position="1"/>
    </location>
</feature>
<dbReference type="EMBL" id="NGNV01000022">
    <property type="protein sequence ID" value="OYR88106.1"/>
    <property type="molecule type" value="Genomic_DNA"/>
</dbReference>
<dbReference type="Proteomes" id="UP000215828">
    <property type="component" value="Unassembled WGS sequence"/>
</dbReference>
<evidence type="ECO:0000313" key="3">
    <source>
        <dbReference type="EMBL" id="OYR91202.1"/>
    </source>
</evidence>
<dbReference type="NCBIfam" id="NF033550">
    <property type="entry name" value="transpos_ISL3"/>
    <property type="match status" value="1"/>
</dbReference>
<evidence type="ECO:0000313" key="5">
    <source>
        <dbReference type="Proteomes" id="UP000216316"/>
    </source>
</evidence>
<dbReference type="Pfam" id="PF01610">
    <property type="entry name" value="DDE_Tnp_ISL3"/>
    <property type="match status" value="1"/>
</dbReference>
<comment type="caution">
    <text evidence="3">The sequence shown here is derived from an EMBL/GenBank/DDBJ whole genome shotgun (WGS) entry which is preliminary data.</text>
</comment>
<name>A0A256LFC5_9LACO</name>
<organism evidence="3 4">
    <name type="scientific">Lactobacillus taiwanensis</name>
    <dbReference type="NCBI Taxonomy" id="508451"/>
    <lineage>
        <taxon>Bacteria</taxon>
        <taxon>Bacillati</taxon>
        <taxon>Bacillota</taxon>
        <taxon>Bacilli</taxon>
        <taxon>Lactobacillales</taxon>
        <taxon>Lactobacillaceae</taxon>
        <taxon>Lactobacillus</taxon>
    </lineage>
</organism>